<dbReference type="InterPro" id="IPR023198">
    <property type="entry name" value="PGP-like_dom2"/>
</dbReference>
<dbReference type="SFLD" id="SFLDS00003">
    <property type="entry name" value="Haloacid_Dehalogenase"/>
    <property type="match status" value="1"/>
</dbReference>
<dbReference type="Pfam" id="PF00702">
    <property type="entry name" value="Hydrolase"/>
    <property type="match status" value="1"/>
</dbReference>
<gene>
    <name evidence="5" type="ORF">AIOL_003212</name>
</gene>
<dbReference type="EMBL" id="LFTY01000002">
    <property type="protein sequence ID" value="KMW58241.1"/>
    <property type="molecule type" value="Genomic_DNA"/>
</dbReference>
<dbReference type="STRING" id="1675527.AIOL_003212"/>
<proteinExistence type="inferred from homology"/>
<name>A0A0J9E6E8_9RHOB</name>
<dbReference type="InterPro" id="IPR023214">
    <property type="entry name" value="HAD_sf"/>
</dbReference>
<evidence type="ECO:0000313" key="6">
    <source>
        <dbReference type="Proteomes" id="UP000037178"/>
    </source>
</evidence>
<dbReference type="GO" id="GO:0008967">
    <property type="term" value="F:phosphoglycolate phosphatase activity"/>
    <property type="evidence" value="ECO:0007669"/>
    <property type="project" value="UniProtKB-EC"/>
</dbReference>
<dbReference type="Gene3D" id="1.10.150.240">
    <property type="entry name" value="Putative phosphatase, domain 2"/>
    <property type="match status" value="1"/>
</dbReference>
<organism evidence="5 6">
    <name type="scientific">Candidatus Rhodobacter oscarellae</name>
    <dbReference type="NCBI Taxonomy" id="1675527"/>
    <lineage>
        <taxon>Bacteria</taxon>
        <taxon>Pseudomonadati</taxon>
        <taxon>Pseudomonadota</taxon>
        <taxon>Alphaproteobacteria</taxon>
        <taxon>Rhodobacterales</taxon>
        <taxon>Rhodobacter group</taxon>
        <taxon>Rhodobacter</taxon>
    </lineage>
</organism>
<reference evidence="5 6" key="1">
    <citation type="submission" date="2015-06" db="EMBL/GenBank/DDBJ databases">
        <title>Draft genome sequence of an Alphaproteobacteria species associated to the Mediterranean sponge Oscarella lobularis.</title>
        <authorList>
            <person name="Jourda C."/>
            <person name="Santini S."/>
            <person name="Claverie J.-M."/>
        </authorList>
    </citation>
    <scope>NUCLEOTIDE SEQUENCE [LARGE SCALE GENOMIC DNA]</scope>
    <source>
        <strain evidence="5">IGS</strain>
    </source>
</reference>
<dbReference type="SFLD" id="SFLDG01129">
    <property type="entry name" value="C1.5:_HAD__Beta-PGM__Phosphata"/>
    <property type="match status" value="1"/>
</dbReference>
<dbReference type="EC" id="3.1.3.18" evidence="4"/>
<keyword evidence="5" id="KW-0378">Hydrolase</keyword>
<dbReference type="InterPro" id="IPR050155">
    <property type="entry name" value="HAD-like_hydrolase_sf"/>
</dbReference>
<evidence type="ECO:0000256" key="3">
    <source>
        <dbReference type="ARBA" id="ARBA00006171"/>
    </source>
</evidence>
<evidence type="ECO:0000256" key="1">
    <source>
        <dbReference type="ARBA" id="ARBA00000830"/>
    </source>
</evidence>
<dbReference type="AlphaFoldDB" id="A0A0J9E6E8"/>
<protein>
    <recommendedName>
        <fullName evidence="4">phosphoglycolate phosphatase</fullName>
        <ecNumber evidence="4">3.1.3.18</ecNumber>
    </recommendedName>
</protein>
<accession>A0A0J9E6E8</accession>
<dbReference type="GO" id="GO:0006281">
    <property type="term" value="P:DNA repair"/>
    <property type="evidence" value="ECO:0007669"/>
    <property type="project" value="TreeGrafter"/>
</dbReference>
<comment type="similarity">
    <text evidence="3">Belongs to the HAD-like hydrolase superfamily. CbbY/CbbZ/Gph/YieH family.</text>
</comment>
<dbReference type="GO" id="GO:0005829">
    <property type="term" value="C:cytosol"/>
    <property type="evidence" value="ECO:0007669"/>
    <property type="project" value="TreeGrafter"/>
</dbReference>
<evidence type="ECO:0000256" key="4">
    <source>
        <dbReference type="ARBA" id="ARBA00013078"/>
    </source>
</evidence>
<dbReference type="PANTHER" id="PTHR43434:SF1">
    <property type="entry name" value="PHOSPHOGLYCOLATE PHOSPHATASE"/>
    <property type="match status" value="1"/>
</dbReference>
<comment type="pathway">
    <text evidence="2">Organic acid metabolism; glycolate biosynthesis; glycolate from 2-phosphoglycolate: step 1/1.</text>
</comment>
<keyword evidence="6" id="KW-1185">Reference proteome</keyword>
<dbReference type="InterPro" id="IPR036412">
    <property type="entry name" value="HAD-like_sf"/>
</dbReference>
<dbReference type="PATRIC" id="fig|1675527.3.peg.3356"/>
<dbReference type="PANTHER" id="PTHR43434">
    <property type="entry name" value="PHOSPHOGLYCOLATE PHOSPHATASE"/>
    <property type="match status" value="1"/>
</dbReference>
<dbReference type="InterPro" id="IPR006439">
    <property type="entry name" value="HAD-SF_hydro_IA"/>
</dbReference>
<dbReference type="Gene3D" id="3.40.50.1000">
    <property type="entry name" value="HAD superfamily/HAD-like"/>
    <property type="match status" value="1"/>
</dbReference>
<comment type="catalytic activity">
    <reaction evidence="1">
        <text>2-phosphoglycolate + H2O = glycolate + phosphate</text>
        <dbReference type="Rhea" id="RHEA:14369"/>
        <dbReference type="ChEBI" id="CHEBI:15377"/>
        <dbReference type="ChEBI" id="CHEBI:29805"/>
        <dbReference type="ChEBI" id="CHEBI:43474"/>
        <dbReference type="ChEBI" id="CHEBI:58033"/>
        <dbReference type="EC" id="3.1.3.18"/>
    </reaction>
</comment>
<dbReference type="RefSeq" id="WP_049643867.1">
    <property type="nucleotide sequence ID" value="NZ_LFTY01000002.1"/>
</dbReference>
<evidence type="ECO:0000313" key="5">
    <source>
        <dbReference type="EMBL" id="KMW58241.1"/>
    </source>
</evidence>
<comment type="caution">
    <text evidence="5">The sequence shown here is derived from an EMBL/GenBank/DDBJ whole genome shotgun (WGS) entry which is preliminary data.</text>
</comment>
<evidence type="ECO:0000256" key="2">
    <source>
        <dbReference type="ARBA" id="ARBA00004818"/>
    </source>
</evidence>
<dbReference type="NCBIfam" id="TIGR01549">
    <property type="entry name" value="HAD-SF-IA-v1"/>
    <property type="match status" value="1"/>
</dbReference>
<dbReference type="PRINTS" id="PR00413">
    <property type="entry name" value="HADHALOGNASE"/>
</dbReference>
<dbReference type="OrthoDB" id="9797743at2"/>
<dbReference type="SUPFAM" id="SSF56784">
    <property type="entry name" value="HAD-like"/>
    <property type="match status" value="1"/>
</dbReference>
<sequence>MADAIKGVLFDKDGTLFDFNGTWNAWAKATLVALAQGDAPRAAELGRLIGYDFAAGAFDPASEVIAGTPDDIARLLAPGLPGRAMWEIEAELNAKAAQAPQVEAVPLGPLLEELRGMGLKLGVATNDAEAPARAHLASVGHEAGFDFIAGYDSGHGGKPAPGMCLAFASQMRLPAGQVVMVGDSTHDLLAGRAAGMRSVAVLTGMAGAEELAPHASAVLPDIGHLPDWIRAQG</sequence>
<dbReference type="Proteomes" id="UP000037178">
    <property type="component" value="Unassembled WGS sequence"/>
</dbReference>